<reference evidence="2 3" key="1">
    <citation type="journal article" date="2012" name="PLoS Pathog.">
        <title>Diverse lifestyles and strategies of plant pathogenesis encoded in the genomes of eighteen Dothideomycetes fungi.</title>
        <authorList>
            <person name="Ohm R.A."/>
            <person name="Feau N."/>
            <person name="Henrissat B."/>
            <person name="Schoch C.L."/>
            <person name="Horwitz B.A."/>
            <person name="Barry K.W."/>
            <person name="Condon B.J."/>
            <person name="Copeland A.C."/>
            <person name="Dhillon B."/>
            <person name="Glaser F."/>
            <person name="Hesse C.N."/>
            <person name="Kosti I."/>
            <person name="LaButti K."/>
            <person name="Lindquist E.A."/>
            <person name="Lucas S."/>
            <person name="Salamov A.A."/>
            <person name="Bradshaw R.E."/>
            <person name="Ciuffetti L."/>
            <person name="Hamelin R.C."/>
            <person name="Kema G.H.J."/>
            <person name="Lawrence C."/>
            <person name="Scott J.A."/>
            <person name="Spatafora J.W."/>
            <person name="Turgeon B.G."/>
            <person name="de Wit P.J.G.M."/>
            <person name="Zhong S."/>
            <person name="Goodwin S.B."/>
            <person name="Grigoriev I.V."/>
        </authorList>
    </citation>
    <scope>NUCLEOTIDE SEQUENCE [LARGE SCALE GENOMIC DNA]</scope>
    <source>
        <strain evidence="2 3">UAMH 10762</strain>
    </source>
</reference>
<dbReference type="Proteomes" id="UP000011761">
    <property type="component" value="Unassembled WGS sequence"/>
</dbReference>
<feature type="compositionally biased region" description="Basic and acidic residues" evidence="1">
    <location>
        <begin position="1"/>
        <end position="10"/>
    </location>
</feature>
<keyword evidence="3" id="KW-1185">Reference proteome</keyword>
<evidence type="ECO:0000313" key="3">
    <source>
        <dbReference type="Proteomes" id="UP000011761"/>
    </source>
</evidence>
<evidence type="ECO:0000256" key="1">
    <source>
        <dbReference type="SAM" id="MobiDB-lite"/>
    </source>
</evidence>
<name>M2N8E8_BAUPA</name>
<dbReference type="KEGG" id="bcom:BAUCODRAFT_163797"/>
<proteinExistence type="predicted"/>
<accession>M2N8E8</accession>
<dbReference type="PANTHER" id="PTHR40265:SF1">
    <property type="entry name" value="GLYOXALASE-LIKE DOMAIN-CONTAINING PROTEIN"/>
    <property type="match status" value="1"/>
</dbReference>
<dbReference type="PANTHER" id="PTHR40265">
    <property type="entry name" value="BLL2707 PROTEIN"/>
    <property type="match status" value="1"/>
</dbReference>
<organism evidence="2 3">
    <name type="scientific">Baudoinia panamericana (strain UAMH 10762)</name>
    <name type="common">Angels' share fungus</name>
    <name type="synonym">Baudoinia compniacensis (strain UAMH 10762)</name>
    <dbReference type="NCBI Taxonomy" id="717646"/>
    <lineage>
        <taxon>Eukaryota</taxon>
        <taxon>Fungi</taxon>
        <taxon>Dikarya</taxon>
        <taxon>Ascomycota</taxon>
        <taxon>Pezizomycotina</taxon>
        <taxon>Dothideomycetes</taxon>
        <taxon>Dothideomycetidae</taxon>
        <taxon>Mycosphaerellales</taxon>
        <taxon>Teratosphaeriaceae</taxon>
        <taxon>Baudoinia</taxon>
    </lineage>
</organism>
<protein>
    <submittedName>
        <fullName evidence="2">Uncharacterized protein</fullName>
    </submittedName>
</protein>
<dbReference type="GeneID" id="19109414"/>
<evidence type="ECO:0000313" key="2">
    <source>
        <dbReference type="EMBL" id="EMD00419.1"/>
    </source>
</evidence>
<feature type="region of interest" description="Disordered" evidence="1">
    <location>
        <begin position="1"/>
        <end position="26"/>
    </location>
</feature>
<sequence>MRSSREEFKEASITSPSPLKGERTSEQFDDVPLASYDDLRIDHITIAVPDSFIQSPPASLRKHFTIVPGNQSPTRSLAIYFRDGTYLNFEGRPALKHPEYVGWALTTAAGTRNDHQAMRNRLPGSYQVPVREILVSPGGTEVQWEALRPFYSSENLLPYWVHDSGPRSQRVRVNDAGITQHACGALGMETIKFCVKNEDEEQTRKRFAAVIGVEDEEWVAATPYPDNAALARTTISVRGIDEEYMQRDLMVEVILKAPENRVRVFGRLIGKSVAKGLVLF</sequence>
<gene>
    <name evidence="2" type="ORF">BAUCODRAFT_163797</name>
</gene>
<dbReference type="EMBL" id="KB445550">
    <property type="protein sequence ID" value="EMD00419.1"/>
    <property type="molecule type" value="Genomic_DNA"/>
</dbReference>
<dbReference type="AlphaFoldDB" id="M2N8E8"/>
<dbReference type="HOGENOM" id="CLU_993913_0_0_1"/>
<dbReference type="RefSeq" id="XP_007671603.1">
    <property type="nucleotide sequence ID" value="XM_007673413.1"/>
</dbReference>